<dbReference type="WBParaSite" id="PSAMB.scaffold4979size22119.g25618.t1">
    <property type="protein sequence ID" value="PSAMB.scaffold4979size22119.g25618.t1"/>
    <property type="gene ID" value="PSAMB.scaffold4979size22119.g25618"/>
</dbReference>
<keyword evidence="2" id="KW-1185">Reference proteome</keyword>
<feature type="region of interest" description="Disordered" evidence="1">
    <location>
        <begin position="43"/>
        <end position="87"/>
    </location>
</feature>
<sequence length="87" mass="9863">MKAREVNKVDYLKSPSSRHLITFDGQPSLLFREGGIVLEREKTGGEADGWTLTHASQKNARDESVQRTELKDLRRCPGRPPRTSRTV</sequence>
<evidence type="ECO:0000313" key="2">
    <source>
        <dbReference type="Proteomes" id="UP000887566"/>
    </source>
</evidence>
<organism evidence="2 3">
    <name type="scientific">Plectus sambesii</name>
    <dbReference type="NCBI Taxonomy" id="2011161"/>
    <lineage>
        <taxon>Eukaryota</taxon>
        <taxon>Metazoa</taxon>
        <taxon>Ecdysozoa</taxon>
        <taxon>Nematoda</taxon>
        <taxon>Chromadorea</taxon>
        <taxon>Plectida</taxon>
        <taxon>Plectina</taxon>
        <taxon>Plectoidea</taxon>
        <taxon>Plectidae</taxon>
        <taxon>Plectus</taxon>
    </lineage>
</organism>
<evidence type="ECO:0000256" key="1">
    <source>
        <dbReference type="SAM" id="MobiDB-lite"/>
    </source>
</evidence>
<reference evidence="3" key="1">
    <citation type="submission" date="2022-11" db="UniProtKB">
        <authorList>
            <consortium name="WormBaseParasite"/>
        </authorList>
    </citation>
    <scope>IDENTIFICATION</scope>
</reference>
<evidence type="ECO:0000313" key="3">
    <source>
        <dbReference type="WBParaSite" id="PSAMB.scaffold4979size22119.g25618.t1"/>
    </source>
</evidence>
<accession>A0A914WV98</accession>
<feature type="compositionally biased region" description="Basic and acidic residues" evidence="1">
    <location>
        <begin position="59"/>
        <end position="75"/>
    </location>
</feature>
<protein>
    <submittedName>
        <fullName evidence="3">Uncharacterized protein</fullName>
    </submittedName>
</protein>
<name>A0A914WV98_9BILA</name>
<proteinExistence type="predicted"/>
<dbReference type="AlphaFoldDB" id="A0A914WV98"/>
<dbReference type="Proteomes" id="UP000887566">
    <property type="component" value="Unplaced"/>
</dbReference>